<protein>
    <submittedName>
        <fullName evidence="1">Uncharacterized protein</fullName>
    </submittedName>
</protein>
<evidence type="ECO:0000313" key="1">
    <source>
        <dbReference type="EMBL" id="KAF7263938.1"/>
    </source>
</evidence>
<gene>
    <name evidence="1" type="ORF">GWI33_000888</name>
</gene>
<dbReference type="EMBL" id="JAACXV010018730">
    <property type="protein sequence ID" value="KAF7263938.1"/>
    <property type="molecule type" value="Genomic_DNA"/>
</dbReference>
<comment type="caution">
    <text evidence="1">The sequence shown here is derived from an EMBL/GenBank/DDBJ whole genome shotgun (WGS) entry which is preliminary data.</text>
</comment>
<feature type="non-terminal residue" evidence="1">
    <location>
        <position position="1"/>
    </location>
</feature>
<organism evidence="1 2">
    <name type="scientific">Rhynchophorus ferrugineus</name>
    <name type="common">Red palm weevil</name>
    <name type="synonym">Curculio ferrugineus</name>
    <dbReference type="NCBI Taxonomy" id="354439"/>
    <lineage>
        <taxon>Eukaryota</taxon>
        <taxon>Metazoa</taxon>
        <taxon>Ecdysozoa</taxon>
        <taxon>Arthropoda</taxon>
        <taxon>Hexapoda</taxon>
        <taxon>Insecta</taxon>
        <taxon>Pterygota</taxon>
        <taxon>Neoptera</taxon>
        <taxon>Endopterygota</taxon>
        <taxon>Coleoptera</taxon>
        <taxon>Polyphaga</taxon>
        <taxon>Cucujiformia</taxon>
        <taxon>Curculionidae</taxon>
        <taxon>Dryophthorinae</taxon>
        <taxon>Rhynchophorus</taxon>
    </lineage>
</organism>
<dbReference type="AlphaFoldDB" id="A0A834LYJ5"/>
<sequence length="61" mass="6570">FIFARVLNTGNPHTKGKLSRIARYLRCNIIGISSGAFPSAENGRGGAESERRNAGMCFELG</sequence>
<accession>A0A834LYJ5</accession>
<proteinExistence type="predicted"/>
<name>A0A834LYJ5_RHYFE</name>
<evidence type="ECO:0000313" key="2">
    <source>
        <dbReference type="Proteomes" id="UP000625711"/>
    </source>
</evidence>
<dbReference type="Proteomes" id="UP000625711">
    <property type="component" value="Unassembled WGS sequence"/>
</dbReference>
<reference evidence="1" key="1">
    <citation type="submission" date="2020-08" db="EMBL/GenBank/DDBJ databases">
        <title>Genome sequencing and assembly of the red palm weevil Rhynchophorus ferrugineus.</title>
        <authorList>
            <person name="Dias G.B."/>
            <person name="Bergman C.M."/>
            <person name="Manee M."/>
        </authorList>
    </citation>
    <scope>NUCLEOTIDE SEQUENCE</scope>
    <source>
        <strain evidence="1">AA-2017</strain>
        <tissue evidence="1">Whole larva</tissue>
    </source>
</reference>
<keyword evidence="2" id="KW-1185">Reference proteome</keyword>